<dbReference type="InterPro" id="IPR019734">
    <property type="entry name" value="TPR_rpt"/>
</dbReference>
<feature type="repeat" description="PPR" evidence="3">
    <location>
        <begin position="756"/>
        <end position="790"/>
    </location>
</feature>
<evidence type="ECO:0000313" key="6">
    <source>
        <dbReference type="Proteomes" id="UP000825935"/>
    </source>
</evidence>
<dbReference type="SUPFAM" id="SSF48452">
    <property type="entry name" value="TPR-like"/>
    <property type="match status" value="1"/>
</dbReference>
<gene>
    <name evidence="5" type="ORF">KP509_33G062000</name>
</gene>
<evidence type="ECO:0000256" key="1">
    <source>
        <dbReference type="ARBA" id="ARBA00022737"/>
    </source>
</evidence>
<dbReference type="InterPro" id="IPR011990">
    <property type="entry name" value="TPR-like_helical_dom_sf"/>
</dbReference>
<dbReference type="InterPro" id="IPR046960">
    <property type="entry name" value="PPR_At4g14850-like_plant"/>
</dbReference>
<feature type="repeat" description="PPR" evidence="3">
    <location>
        <begin position="354"/>
        <end position="388"/>
    </location>
</feature>
<dbReference type="Pfam" id="PF01535">
    <property type="entry name" value="PPR"/>
    <property type="match status" value="13"/>
</dbReference>
<accession>A0A8T2QQR6</accession>
<reference evidence="5" key="1">
    <citation type="submission" date="2021-08" db="EMBL/GenBank/DDBJ databases">
        <title>WGS assembly of Ceratopteris richardii.</title>
        <authorList>
            <person name="Marchant D.B."/>
            <person name="Chen G."/>
            <person name="Jenkins J."/>
            <person name="Shu S."/>
            <person name="Leebens-Mack J."/>
            <person name="Grimwood J."/>
            <person name="Schmutz J."/>
            <person name="Soltis P."/>
            <person name="Soltis D."/>
            <person name="Chen Z.-H."/>
        </authorList>
    </citation>
    <scope>NUCLEOTIDE SEQUENCE</scope>
    <source>
        <strain evidence="5">Whitten #5841</strain>
        <tissue evidence="5">Leaf</tissue>
    </source>
</reference>
<dbReference type="AlphaFoldDB" id="A0A8T2QQR6"/>
<dbReference type="InterPro" id="IPR002885">
    <property type="entry name" value="PPR_rpt"/>
</dbReference>
<dbReference type="Gene3D" id="1.25.40.10">
    <property type="entry name" value="Tetratricopeptide repeat domain"/>
    <property type="match status" value="7"/>
</dbReference>
<feature type="repeat" description="PPR" evidence="3">
    <location>
        <begin position="455"/>
        <end position="489"/>
    </location>
</feature>
<dbReference type="PANTHER" id="PTHR47926">
    <property type="entry name" value="PENTATRICOPEPTIDE REPEAT-CONTAINING PROTEIN"/>
    <property type="match status" value="1"/>
</dbReference>
<dbReference type="NCBIfam" id="TIGR00756">
    <property type="entry name" value="PPR"/>
    <property type="match status" value="6"/>
</dbReference>
<dbReference type="FunFam" id="1.25.40.10:FF:000285">
    <property type="entry name" value="Pentatricopeptide repeat-containing protein, chloroplastic"/>
    <property type="match status" value="1"/>
</dbReference>
<name>A0A8T2QQR6_CERRI</name>
<keyword evidence="1" id="KW-0677">Repeat</keyword>
<keyword evidence="4" id="KW-0812">Transmembrane</keyword>
<feature type="transmembrane region" description="Helical" evidence="4">
    <location>
        <begin position="156"/>
        <end position="180"/>
    </location>
</feature>
<dbReference type="Pfam" id="PF13041">
    <property type="entry name" value="PPR_2"/>
    <property type="match status" value="1"/>
</dbReference>
<evidence type="ECO:0000256" key="2">
    <source>
        <dbReference type="PROSITE-ProRule" id="PRU00339"/>
    </source>
</evidence>
<evidence type="ECO:0000313" key="5">
    <source>
        <dbReference type="EMBL" id="KAH7286186.1"/>
    </source>
</evidence>
<evidence type="ECO:0000256" key="4">
    <source>
        <dbReference type="SAM" id="Phobius"/>
    </source>
</evidence>
<dbReference type="Pfam" id="PF13812">
    <property type="entry name" value="PPR_3"/>
    <property type="match status" value="1"/>
</dbReference>
<dbReference type="PANTHER" id="PTHR47926:SF533">
    <property type="entry name" value="DYW DOMAIN-CONTAINING PROTEIN"/>
    <property type="match status" value="1"/>
</dbReference>
<dbReference type="FunFam" id="1.25.40.10:FF:000158">
    <property type="entry name" value="pentatricopeptide repeat-containing protein At2g33680"/>
    <property type="match status" value="1"/>
</dbReference>
<keyword evidence="2" id="KW-0802">TPR repeat</keyword>
<proteinExistence type="predicted"/>
<dbReference type="OrthoDB" id="185373at2759"/>
<dbReference type="EMBL" id="CM035438">
    <property type="protein sequence ID" value="KAH7286186.1"/>
    <property type="molecule type" value="Genomic_DNA"/>
</dbReference>
<dbReference type="PROSITE" id="PS51375">
    <property type="entry name" value="PPR"/>
    <property type="match status" value="8"/>
</dbReference>
<dbReference type="GO" id="GO:0048731">
    <property type="term" value="P:system development"/>
    <property type="evidence" value="ECO:0007669"/>
    <property type="project" value="UniProtKB-ARBA"/>
</dbReference>
<feature type="repeat" description="PPR" evidence="3">
    <location>
        <begin position="155"/>
        <end position="189"/>
    </location>
</feature>
<dbReference type="FunFam" id="1.25.40.10:FF:000381">
    <property type="entry name" value="Pentatricopeptide repeat-containing protein"/>
    <property type="match status" value="1"/>
</dbReference>
<dbReference type="GO" id="GO:0009451">
    <property type="term" value="P:RNA modification"/>
    <property type="evidence" value="ECO:0007669"/>
    <property type="project" value="InterPro"/>
</dbReference>
<keyword evidence="6" id="KW-1185">Reference proteome</keyword>
<dbReference type="FunFam" id="1.25.40.10:FF:000073">
    <property type="entry name" value="Pentatricopeptide repeat-containing protein chloroplastic"/>
    <property type="match status" value="1"/>
</dbReference>
<evidence type="ECO:0008006" key="7">
    <source>
        <dbReference type="Google" id="ProtNLM"/>
    </source>
</evidence>
<feature type="repeat" description="PPR" evidence="3">
    <location>
        <begin position="857"/>
        <end position="891"/>
    </location>
</feature>
<evidence type="ECO:0000256" key="3">
    <source>
        <dbReference type="PROSITE-ProRule" id="PRU00708"/>
    </source>
</evidence>
<comment type="caution">
    <text evidence="5">The sequence shown here is derived from an EMBL/GenBank/DDBJ whole genome shotgun (WGS) entry which is preliminary data.</text>
</comment>
<protein>
    <recommendedName>
        <fullName evidence="7">Pentatricopeptide repeat-containing protein</fullName>
    </recommendedName>
</protein>
<keyword evidence="4" id="KW-0472">Membrane</keyword>
<organism evidence="5 6">
    <name type="scientific">Ceratopteris richardii</name>
    <name type="common">Triangle waterfern</name>
    <dbReference type="NCBI Taxonomy" id="49495"/>
    <lineage>
        <taxon>Eukaryota</taxon>
        <taxon>Viridiplantae</taxon>
        <taxon>Streptophyta</taxon>
        <taxon>Embryophyta</taxon>
        <taxon>Tracheophyta</taxon>
        <taxon>Polypodiopsida</taxon>
        <taxon>Polypodiidae</taxon>
        <taxon>Polypodiales</taxon>
        <taxon>Pteridineae</taxon>
        <taxon>Pteridaceae</taxon>
        <taxon>Parkerioideae</taxon>
        <taxon>Ceratopteris</taxon>
    </lineage>
</organism>
<sequence>MKRKDLEIGRYAYSVIISVGLDSVVVFQDLFIRLLAVCGKLDEANLVFENTRHPTVHTWNAIISANTDLGKPDRAFELYHRMRKHCVELNKFIFLSVLRLCSNSNALDQGRVIHKEIRDMGLLSDVFVGNSLIDMYIKCESLHEAREVFDELSRDIVSWSIMIAGYAHAGFIMLAIELFLKLQNEGLMPNEVIFTCMAKFCEDIGILQLMHCQIVEGGFEEVIVIANALIDIYGKLSDLDAAIKIFQRLNDRDVVSWGAMISGLVHNVQILCALEFFDRLFDEAVHPTNVIFSSIIKACSRHRNLRKGRFIHCQALWNGLKSDLVVGNSLLDMYAKCSSSEEACLVFSSLPSRDDISWGAMFSVYAQQGQHLAAFTLLERMTCEGVKPNSVMFTAILKACGRSDAISSGRQIHDQILRHGYHQYDIVCGALIDMYVKCGSLIDAHKVFDSLSKQDIASWGALIAGYAQSGHFFSAFDLLQKMQLDGMKPDLSMFLSVLKANTDAKADEILTLHKQIIYWGYETDTCTMKQLIHLYNNISDMECGYKILNVLNSHDDDSSKILMSNYLQNGQEHRWLQHYVKMCQDGIRMDRLLVSYALKAVGIIRDIWGVQLLHHQVAEDGSESNAVIGSTLIEMYVKCCLLHDAHELLKKLPNRNAVVYGTMIAGYAQQGKGLAALELYEEMKSEGIEPNETIHVCCLKACGLAGALTPGKLVHRDVIIADIRTTYLESTLLEMYASCGSLEDAVKVFFDMSVQDVMSWELMISIFSQHGYSHSALKCFERMQHIGFKPRSPTFIYLLNACGDIGALEYGHWLHDQVIRNQCHSDLMIENAVIDCYAKCGSMKEAHNLFARLPAHNASSWTSLIQGYSSIGDAESAIYCLEAMQGEGMVLNETLYTNVLAACRHSGLLEAACHYFNQMNEAHGITPTTEHYNCLIDLLIRSGHILEAESILKGMHFPPDVVAWRSLLACFTTFQDRENSLQCFNKVSQLDPENGSAYALILNTSNSTLELTN</sequence>
<feature type="repeat" description="PPR" evidence="3">
    <location>
        <begin position="253"/>
        <end position="287"/>
    </location>
</feature>
<feature type="non-terminal residue" evidence="5">
    <location>
        <position position="1013"/>
    </location>
</feature>
<dbReference type="PROSITE" id="PS50005">
    <property type="entry name" value="TPR"/>
    <property type="match status" value="1"/>
</dbReference>
<keyword evidence="4" id="KW-1133">Transmembrane helix</keyword>
<dbReference type="GO" id="GO:0003723">
    <property type="term" value="F:RNA binding"/>
    <property type="evidence" value="ECO:0007669"/>
    <property type="project" value="InterPro"/>
</dbReference>
<dbReference type="Proteomes" id="UP000825935">
    <property type="component" value="Chromosome 33"/>
</dbReference>
<feature type="repeat" description="PPR" evidence="3">
    <location>
        <begin position="55"/>
        <end position="89"/>
    </location>
</feature>
<feature type="repeat" description="PPR" evidence="3">
    <location>
        <begin position="656"/>
        <end position="690"/>
    </location>
</feature>
<feature type="repeat" description="TPR" evidence="2">
    <location>
        <begin position="961"/>
        <end position="994"/>
    </location>
</feature>